<protein>
    <submittedName>
        <fullName evidence="13">Ferric reductase, NADH/NADPH oxidase transmembrane component (8 domains)</fullName>
    </submittedName>
</protein>
<keyword evidence="14" id="KW-1185">Reference proteome</keyword>
<feature type="transmembrane region" description="Helical" evidence="11">
    <location>
        <begin position="212"/>
        <end position="232"/>
    </location>
</feature>
<evidence type="ECO:0000256" key="10">
    <source>
        <dbReference type="SAM" id="MobiDB-lite"/>
    </source>
</evidence>
<evidence type="ECO:0000313" key="13">
    <source>
        <dbReference type="EMBL" id="ABN64546.2"/>
    </source>
</evidence>
<dbReference type="SFLD" id="SFLDG01168">
    <property type="entry name" value="Ferric_reductase_subgroup_(FRE"/>
    <property type="match status" value="1"/>
</dbReference>
<feature type="transmembrane region" description="Helical" evidence="11">
    <location>
        <begin position="27"/>
        <end position="49"/>
    </location>
</feature>
<organism evidence="13 14">
    <name type="scientific">Scheffersomyces stipitis (strain ATCC 58785 / CBS 6054 / NBRC 10063 / NRRL Y-11545)</name>
    <name type="common">Yeast</name>
    <name type="synonym">Pichia stipitis</name>
    <dbReference type="NCBI Taxonomy" id="322104"/>
    <lineage>
        <taxon>Eukaryota</taxon>
        <taxon>Fungi</taxon>
        <taxon>Dikarya</taxon>
        <taxon>Ascomycota</taxon>
        <taxon>Saccharomycotina</taxon>
        <taxon>Pichiomycetes</taxon>
        <taxon>Debaryomycetaceae</taxon>
        <taxon>Scheffersomyces</taxon>
    </lineage>
</organism>
<feature type="transmembrane region" description="Helical" evidence="11">
    <location>
        <begin position="177"/>
        <end position="198"/>
    </location>
</feature>
<reference evidence="13 14" key="1">
    <citation type="journal article" date="2007" name="Nat. Biotechnol.">
        <title>Genome sequence of the lignocellulose-bioconverting and xylose-fermenting yeast Pichia stipitis.</title>
        <authorList>
            <person name="Jeffries T.W."/>
            <person name="Grigoriev I.V."/>
            <person name="Grimwood J."/>
            <person name="Laplaza J.M."/>
            <person name="Aerts A."/>
            <person name="Salamov A."/>
            <person name="Schmutz J."/>
            <person name="Lindquist E."/>
            <person name="Dehal P."/>
            <person name="Shapiro H."/>
            <person name="Jin Y.S."/>
            <person name="Passoth V."/>
            <person name="Richardson P.M."/>
        </authorList>
    </citation>
    <scope>NUCLEOTIDE SEQUENCE [LARGE SCALE GENOMIC DNA]</scope>
    <source>
        <strain evidence="14">ATCC 58785 / CBS 6054 / NBRC 10063 / NRRL Y-11545</strain>
    </source>
</reference>
<feature type="transmembrane region" description="Helical" evidence="11">
    <location>
        <begin position="417"/>
        <end position="436"/>
    </location>
</feature>
<dbReference type="KEGG" id="pic:PICST_55202"/>
<keyword evidence="2" id="KW-0285">Flavoprotein</keyword>
<evidence type="ECO:0000256" key="6">
    <source>
        <dbReference type="ARBA" id="ARBA00022989"/>
    </source>
</evidence>
<dbReference type="HOGENOM" id="CLU_025685_0_0_1"/>
<dbReference type="SFLD" id="SFLDF00463">
    <property type="entry name" value="AIM14"/>
    <property type="match status" value="1"/>
</dbReference>
<keyword evidence="4" id="KW-0274">FAD</keyword>
<dbReference type="InterPro" id="IPR050369">
    <property type="entry name" value="RBOH/FRE"/>
</dbReference>
<dbReference type="GeneID" id="4837079"/>
<dbReference type="GO" id="GO:0000293">
    <property type="term" value="F:ferric-chelate reductase activity"/>
    <property type="evidence" value="ECO:0007669"/>
    <property type="project" value="TreeGrafter"/>
</dbReference>
<dbReference type="CDD" id="cd06186">
    <property type="entry name" value="NOX_Duox_like_FAD_NADP"/>
    <property type="match status" value="1"/>
</dbReference>
<comment type="subcellular location">
    <subcellularLocation>
        <location evidence="1">Membrane</location>
        <topology evidence="1">Multi-pass membrane protein</topology>
    </subcellularLocation>
</comment>
<keyword evidence="3 11" id="KW-0812">Transmembrane</keyword>
<sequence>SVLDYFHYPIGKSKNYKNLRKMTTARYGQITTFILIAFLILIPIHRYLIKNGYTLTNKLQILRSVNRRLNKYIYPSDDLHESHRQYYKRLRSRLALRAKTWIFNFSYHASTIFQLAFWLTVLSSLSLTDIHNGDLLFLAARLGRVAAVCLPTILFLTLRPSPLPNTLYLTLIPIHKWLSRMVILQSVLHVSIYCGYFHKNGTWKKALKTENIYGWVAVFGFLVMIITSVSKIRTVCFKLFYISHYFWSWVIVICLQFHVRPVPFTKYTAINVAILLYQIVYRLRCTIKSKTMESIKVNDVSPNLALVEFPNDLIMNPARKPAAHIRLTDCHPNILIRIWKQIIPNYHPYTLVSLPTDNYQRLIIRKSNFEFTNGKKYLIYGSFDPHLLFIGSKTSSFSSPASSKFSISKLSIDAKRVLIVIGGSAISFALPILRVMNYHGIPVKIVWVLKDYRDISILKYFDGFIHGDDFEIFVTGTSEIKEEKLLRNSISYGSILSRKSIISTSTRHYSEYDLERNEGSPLLDKDELENTAQFNSLHFENQIENVEVSMDNEEEETDDEDCAIDEYSHRNSQLFGLEEDINEEVGTNVEPEDIRVQEYSPDELTPRELQIPSPAHSRKSSINEPFIPTYNPNSTEAEVAMKSFRETLKRLNIENKVYRGRPKLNYKYYNWCINEGFTQCSGPVEDSDHNLVCCRDLPKNRVRQEDINAEKIWVLSAGPKPLVDNVKLWANEYGLKFHEEAFYA</sequence>
<keyword evidence="6 11" id="KW-1133">Transmembrane helix</keyword>
<dbReference type="OMA" id="LLPIHKW"/>
<keyword evidence="7" id="KW-0560">Oxidoreductase</keyword>
<proteinExistence type="predicted"/>
<evidence type="ECO:0000256" key="11">
    <source>
        <dbReference type="SAM" id="Phobius"/>
    </source>
</evidence>
<dbReference type="EMBL" id="CP000496">
    <property type="protein sequence ID" value="ABN64546.2"/>
    <property type="molecule type" value="Genomic_DNA"/>
</dbReference>
<evidence type="ECO:0000256" key="1">
    <source>
        <dbReference type="ARBA" id="ARBA00004141"/>
    </source>
</evidence>
<evidence type="ECO:0000259" key="12">
    <source>
        <dbReference type="Pfam" id="PF01794"/>
    </source>
</evidence>
<dbReference type="eggNOG" id="KOG0039">
    <property type="taxonomic scope" value="Eukaryota"/>
</dbReference>
<evidence type="ECO:0000256" key="9">
    <source>
        <dbReference type="ARBA" id="ARBA00023136"/>
    </source>
</evidence>
<evidence type="ECO:0000256" key="8">
    <source>
        <dbReference type="ARBA" id="ARBA00023065"/>
    </source>
</evidence>
<evidence type="ECO:0000256" key="5">
    <source>
        <dbReference type="ARBA" id="ARBA00022982"/>
    </source>
</evidence>
<dbReference type="SFLD" id="SFLDS00052">
    <property type="entry name" value="Ferric_Reductase_Domain"/>
    <property type="match status" value="1"/>
</dbReference>
<dbReference type="InParanoid" id="A3LPS3"/>
<dbReference type="GO" id="GO:0033215">
    <property type="term" value="P:reductive iron assimilation"/>
    <property type="evidence" value="ECO:0007669"/>
    <property type="project" value="TreeGrafter"/>
</dbReference>
<feature type="transmembrane region" description="Helical" evidence="11">
    <location>
        <begin position="239"/>
        <end position="258"/>
    </location>
</feature>
<evidence type="ECO:0000256" key="7">
    <source>
        <dbReference type="ARBA" id="ARBA00023002"/>
    </source>
</evidence>
<feature type="transmembrane region" description="Helical" evidence="11">
    <location>
        <begin position="264"/>
        <end position="283"/>
    </location>
</feature>
<evidence type="ECO:0000256" key="3">
    <source>
        <dbReference type="ARBA" id="ARBA00022692"/>
    </source>
</evidence>
<dbReference type="AlphaFoldDB" id="A3LPS3"/>
<dbReference type="PANTHER" id="PTHR11972">
    <property type="entry name" value="NADPH OXIDASE"/>
    <property type="match status" value="1"/>
</dbReference>
<feature type="transmembrane region" description="Helical" evidence="11">
    <location>
        <begin position="135"/>
        <end position="156"/>
    </location>
</feature>
<feature type="transmembrane region" description="Helical" evidence="11">
    <location>
        <begin position="101"/>
        <end position="123"/>
    </location>
</feature>
<feature type="domain" description="Ferric oxidoreductase" evidence="12">
    <location>
        <begin position="142"/>
        <end position="254"/>
    </location>
</feature>
<gene>
    <name evidence="13" type="primary">FRE2.1</name>
    <name evidence="13" type="ORF">PICST_55202</name>
</gene>
<dbReference type="RefSeq" id="XP_001382575.2">
    <property type="nucleotide sequence ID" value="XM_001382538.1"/>
</dbReference>
<dbReference type="STRING" id="322104.A3LPS3"/>
<dbReference type="Pfam" id="PF01794">
    <property type="entry name" value="Ferric_reduct"/>
    <property type="match status" value="1"/>
</dbReference>
<feature type="non-terminal residue" evidence="13">
    <location>
        <position position="1"/>
    </location>
</feature>
<dbReference type="GO" id="GO:0005886">
    <property type="term" value="C:plasma membrane"/>
    <property type="evidence" value="ECO:0007669"/>
    <property type="project" value="TreeGrafter"/>
</dbReference>
<keyword evidence="9 11" id="KW-0472">Membrane</keyword>
<evidence type="ECO:0000256" key="4">
    <source>
        <dbReference type="ARBA" id="ARBA00022827"/>
    </source>
</evidence>
<name>A3LPS3_PICST</name>
<accession>A3LPS3</accession>
<feature type="region of interest" description="Disordered" evidence="10">
    <location>
        <begin position="607"/>
        <end position="630"/>
    </location>
</feature>
<dbReference type="FunCoup" id="A3LPS3">
    <property type="interactions" value="27"/>
</dbReference>
<dbReference type="OrthoDB" id="10006946at2759"/>
<dbReference type="InterPro" id="IPR013130">
    <property type="entry name" value="Fe3_Rdtase_TM_dom"/>
</dbReference>
<evidence type="ECO:0000313" key="14">
    <source>
        <dbReference type="Proteomes" id="UP000002258"/>
    </source>
</evidence>
<keyword evidence="8" id="KW-0406">Ion transport</keyword>
<dbReference type="Proteomes" id="UP000002258">
    <property type="component" value="Chromosome 2"/>
</dbReference>
<dbReference type="PANTHER" id="PTHR11972:SF178">
    <property type="entry name" value="FERRIC REDUCTASE TRANSMEMBRANE COMPONENT 8-RELATED"/>
    <property type="match status" value="1"/>
</dbReference>
<keyword evidence="8" id="KW-0813">Transport</keyword>
<keyword evidence="5" id="KW-0249">Electron transport</keyword>
<evidence type="ECO:0000256" key="2">
    <source>
        <dbReference type="ARBA" id="ARBA00022630"/>
    </source>
</evidence>